<dbReference type="Proteomes" id="UP000244060">
    <property type="component" value="Unassembled WGS sequence"/>
</dbReference>
<evidence type="ECO:0000259" key="4">
    <source>
        <dbReference type="Pfam" id="PF00496"/>
    </source>
</evidence>
<name>A0A2T5JJI2_9RHOB</name>
<comment type="subcellular location">
    <subcellularLocation>
        <location evidence="1">Periplasm</location>
    </subcellularLocation>
</comment>
<accession>A0A2T5JJI2</accession>
<gene>
    <name evidence="5" type="ORF">C8J28_1504</name>
</gene>
<keyword evidence="3" id="KW-0732">Signal</keyword>
<dbReference type="OrthoDB" id="9803988at2"/>
<sequence>MLRRITLAACLVTLCPLPALARDGIFDIAAPFEIKGPDPSLSGDIFLKMDLAETLVNADAEGRLLPGLSDRWDQSDDRLSWRFHIRSGVRFHDGTLLTAEAAAQSLRIARSRKGLLAKAPIAAIEAEGDEVVISLTEPFALVATLQAELPVLPIAWYQQTAAVARGVTGAVLDPYERSFGLKTRAFSH</sequence>
<dbReference type="Pfam" id="PF00496">
    <property type="entry name" value="SBP_bac_5"/>
    <property type="match status" value="1"/>
</dbReference>
<feature type="domain" description="Solute-binding protein family 5" evidence="4">
    <location>
        <begin position="65"/>
        <end position="153"/>
    </location>
</feature>
<dbReference type="EMBL" id="QAOT01000050">
    <property type="protein sequence ID" value="PTR06382.1"/>
    <property type="molecule type" value="Genomic_DNA"/>
</dbReference>
<reference evidence="5 6" key="1">
    <citation type="submission" date="2018-04" db="EMBL/GenBank/DDBJ databases">
        <title>Genomic Encyclopedia of Type Strains, Phase III (KMG-III): the genomes of soil and plant-associated and newly described type strains.</title>
        <authorList>
            <person name="Whitman W."/>
        </authorList>
    </citation>
    <scope>NUCLEOTIDE SEQUENCE [LARGE SCALE GENOMIC DNA]</scope>
    <source>
        <strain evidence="5 6">KA25</strain>
    </source>
</reference>
<dbReference type="RefSeq" id="WP_108222775.1">
    <property type="nucleotide sequence ID" value="NZ_CP090022.1"/>
</dbReference>
<evidence type="ECO:0000256" key="3">
    <source>
        <dbReference type="SAM" id="SignalP"/>
    </source>
</evidence>
<evidence type="ECO:0000256" key="1">
    <source>
        <dbReference type="ARBA" id="ARBA00004418"/>
    </source>
</evidence>
<dbReference type="PANTHER" id="PTHR30290">
    <property type="entry name" value="PERIPLASMIC BINDING COMPONENT OF ABC TRANSPORTER"/>
    <property type="match status" value="1"/>
</dbReference>
<proteinExistence type="inferred from homology"/>
<protein>
    <submittedName>
        <fullName evidence="5">Extracellular solute-binding protein (Family 5)</fullName>
    </submittedName>
</protein>
<evidence type="ECO:0000313" key="6">
    <source>
        <dbReference type="Proteomes" id="UP000244060"/>
    </source>
</evidence>
<evidence type="ECO:0000256" key="2">
    <source>
        <dbReference type="ARBA" id="ARBA00005695"/>
    </source>
</evidence>
<feature type="signal peptide" evidence="3">
    <location>
        <begin position="1"/>
        <end position="21"/>
    </location>
</feature>
<comment type="caution">
    <text evidence="5">The sequence shown here is derived from an EMBL/GenBank/DDBJ whole genome shotgun (WGS) entry which is preliminary data.</text>
</comment>
<dbReference type="SUPFAM" id="SSF53850">
    <property type="entry name" value="Periplasmic binding protein-like II"/>
    <property type="match status" value="1"/>
</dbReference>
<dbReference type="AlphaFoldDB" id="A0A2T5JJI2"/>
<dbReference type="GO" id="GO:0015833">
    <property type="term" value="P:peptide transport"/>
    <property type="evidence" value="ECO:0007669"/>
    <property type="project" value="TreeGrafter"/>
</dbReference>
<dbReference type="InterPro" id="IPR000914">
    <property type="entry name" value="SBP_5_dom"/>
</dbReference>
<dbReference type="GO" id="GO:1904680">
    <property type="term" value="F:peptide transmembrane transporter activity"/>
    <property type="evidence" value="ECO:0007669"/>
    <property type="project" value="TreeGrafter"/>
</dbReference>
<dbReference type="Gene3D" id="3.40.190.10">
    <property type="entry name" value="Periplasmic binding protein-like II"/>
    <property type="match status" value="1"/>
</dbReference>
<feature type="chain" id="PRO_5015530655" evidence="3">
    <location>
        <begin position="22"/>
        <end position="188"/>
    </location>
</feature>
<keyword evidence="6" id="KW-1185">Reference proteome</keyword>
<comment type="similarity">
    <text evidence="2">Belongs to the bacterial solute-binding protein 5 family.</text>
</comment>
<evidence type="ECO:0000313" key="5">
    <source>
        <dbReference type="EMBL" id="PTR06382.1"/>
    </source>
</evidence>
<dbReference type="InterPro" id="IPR039424">
    <property type="entry name" value="SBP_5"/>
</dbReference>
<organism evidence="5 6">
    <name type="scientific">Cereibacter azotoformans</name>
    <dbReference type="NCBI Taxonomy" id="43057"/>
    <lineage>
        <taxon>Bacteria</taxon>
        <taxon>Pseudomonadati</taxon>
        <taxon>Pseudomonadota</taxon>
        <taxon>Alphaproteobacteria</taxon>
        <taxon>Rhodobacterales</taxon>
        <taxon>Paracoccaceae</taxon>
        <taxon>Cereibacter</taxon>
    </lineage>
</organism>